<evidence type="ECO:0000256" key="3">
    <source>
        <dbReference type="ARBA" id="ARBA00022692"/>
    </source>
</evidence>
<dbReference type="PANTHER" id="PTHR33529">
    <property type="entry name" value="SLR0882 PROTEIN-RELATED"/>
    <property type="match status" value="1"/>
</dbReference>
<dbReference type="GO" id="GO:0043190">
    <property type="term" value="C:ATP-binding cassette (ABC) transporter complex"/>
    <property type="evidence" value="ECO:0007669"/>
    <property type="project" value="TreeGrafter"/>
</dbReference>
<feature type="transmembrane region" description="Helical" evidence="6">
    <location>
        <begin position="49"/>
        <end position="76"/>
    </location>
</feature>
<evidence type="ECO:0000256" key="1">
    <source>
        <dbReference type="ARBA" id="ARBA00004651"/>
    </source>
</evidence>
<accession>A0A1V9FRN8</accession>
<evidence type="ECO:0000256" key="6">
    <source>
        <dbReference type="SAM" id="Phobius"/>
    </source>
</evidence>
<feature type="transmembrane region" description="Helical" evidence="6">
    <location>
        <begin position="406"/>
        <end position="423"/>
    </location>
</feature>
<dbReference type="GO" id="GO:0015920">
    <property type="term" value="P:lipopolysaccharide transport"/>
    <property type="evidence" value="ECO:0007669"/>
    <property type="project" value="TreeGrafter"/>
</dbReference>
<evidence type="ECO:0000256" key="4">
    <source>
        <dbReference type="ARBA" id="ARBA00022989"/>
    </source>
</evidence>
<keyword evidence="3 6" id="KW-0812">Transmembrane</keyword>
<feature type="transmembrane region" description="Helical" evidence="6">
    <location>
        <begin position="435"/>
        <end position="458"/>
    </location>
</feature>
<dbReference type="Proteomes" id="UP000192796">
    <property type="component" value="Unassembled WGS sequence"/>
</dbReference>
<name>A0A1V9FRN8_9BACT</name>
<keyword evidence="2" id="KW-1003">Cell membrane</keyword>
<reference evidence="7 8" key="1">
    <citation type="submission" date="2016-03" db="EMBL/GenBank/DDBJ databases">
        <title>Niastella vici sp. nov., isolated from farmland soil.</title>
        <authorList>
            <person name="Chen L."/>
            <person name="Wang D."/>
            <person name="Yang S."/>
            <person name="Wang G."/>
        </authorList>
    </citation>
    <scope>NUCLEOTIDE SEQUENCE [LARGE SCALE GENOMIC DNA]</scope>
    <source>
        <strain evidence="7 8">DJ57</strain>
    </source>
</reference>
<feature type="transmembrane region" description="Helical" evidence="6">
    <location>
        <begin position="96"/>
        <end position="122"/>
    </location>
</feature>
<feature type="transmembrane region" description="Helical" evidence="6">
    <location>
        <begin position="13"/>
        <end position="37"/>
    </location>
</feature>
<dbReference type="PANTHER" id="PTHR33529:SF6">
    <property type="entry name" value="YJGP_YJGQ FAMILY PERMEASE"/>
    <property type="match status" value="1"/>
</dbReference>
<evidence type="ECO:0000313" key="7">
    <source>
        <dbReference type="EMBL" id="OQP61014.1"/>
    </source>
</evidence>
<keyword evidence="4 6" id="KW-1133">Transmembrane helix</keyword>
<dbReference type="RefSeq" id="WP_081151152.1">
    <property type="nucleotide sequence ID" value="NZ_LVYD01000058.1"/>
</dbReference>
<keyword evidence="5 6" id="KW-0472">Membrane</keyword>
<organism evidence="7 8">
    <name type="scientific">Niastella vici</name>
    <dbReference type="NCBI Taxonomy" id="1703345"/>
    <lineage>
        <taxon>Bacteria</taxon>
        <taxon>Pseudomonadati</taxon>
        <taxon>Bacteroidota</taxon>
        <taxon>Chitinophagia</taxon>
        <taxon>Chitinophagales</taxon>
        <taxon>Chitinophagaceae</taxon>
        <taxon>Niastella</taxon>
    </lineage>
</organism>
<sequence length="497" mass="56306">MIKKLDILVLRSFIGPFIATFFLTLFVLILQFFWLWIDDFVGKGIDTFTMLRLIVYLSATLVPLALPLAILLSSIMTFGNLGETFELVAIKSAGIGLLRFMLPLTVVAIFLSGLAFLFNNYVIPVANLKMKTLHYDLVNKKPAFDLKEGVFYTTIPEYAIKVSKKEKDSILHNVIIYENNPGGPQDNIVAAEKGIMRLSSDKRALEFTLYNGWRYEERGNRYGGNTDFIRLGFKEYKKVLDLSTLILDPTADSTYRDRSEMLNNWQLSKNADSLAKSLGKFKERDQRELQGYLLFSKYLDTGWIDVKVAPVKKGAKFLDLLPDSLKILKTDKIPAAVRTQVIDQSISYANSIKATIEGPSWDYDGKRKEYRVTLMTYHEKITMSIAVLVLFLIGAPLGSIVRKGGIGTPVVFAVVFFVIFFLLNNFGKKFVKEDVLQPVAGMWLATAVLFPIGLFLIYKALHDSQLFNKEFYYRIFRAVRKMMGKNKAPEKQAAPAS</sequence>
<protein>
    <submittedName>
        <fullName evidence="7">Permease</fullName>
    </submittedName>
</protein>
<keyword evidence="8" id="KW-1185">Reference proteome</keyword>
<dbReference type="AlphaFoldDB" id="A0A1V9FRN8"/>
<evidence type="ECO:0000256" key="2">
    <source>
        <dbReference type="ARBA" id="ARBA00022475"/>
    </source>
</evidence>
<comment type="subcellular location">
    <subcellularLocation>
        <location evidence="1">Cell membrane</location>
        <topology evidence="1">Multi-pass membrane protein</topology>
    </subcellularLocation>
</comment>
<evidence type="ECO:0000256" key="5">
    <source>
        <dbReference type="ARBA" id="ARBA00023136"/>
    </source>
</evidence>
<evidence type="ECO:0000313" key="8">
    <source>
        <dbReference type="Proteomes" id="UP000192796"/>
    </source>
</evidence>
<feature type="transmembrane region" description="Helical" evidence="6">
    <location>
        <begin position="381"/>
        <end position="400"/>
    </location>
</feature>
<dbReference type="Pfam" id="PF03739">
    <property type="entry name" value="LptF_LptG"/>
    <property type="match status" value="2"/>
</dbReference>
<proteinExistence type="predicted"/>
<dbReference type="EMBL" id="LVYD01000058">
    <property type="protein sequence ID" value="OQP61014.1"/>
    <property type="molecule type" value="Genomic_DNA"/>
</dbReference>
<comment type="caution">
    <text evidence="7">The sequence shown here is derived from an EMBL/GenBank/DDBJ whole genome shotgun (WGS) entry which is preliminary data.</text>
</comment>
<dbReference type="InterPro" id="IPR005495">
    <property type="entry name" value="LptG/LptF_permease"/>
</dbReference>
<dbReference type="STRING" id="1703345.A3860_04650"/>
<dbReference type="OrthoDB" id="1096108at2"/>
<gene>
    <name evidence="7" type="ORF">A3860_04650</name>
</gene>